<name>A0A2N3VJE6_9NOCA</name>
<evidence type="ECO:0000256" key="1">
    <source>
        <dbReference type="ARBA" id="ARBA00004651"/>
    </source>
</evidence>
<evidence type="ECO:0000313" key="9">
    <source>
        <dbReference type="Proteomes" id="UP000233766"/>
    </source>
</evidence>
<organism evidence="8 9">
    <name type="scientific">Nocardia fluminea</name>
    <dbReference type="NCBI Taxonomy" id="134984"/>
    <lineage>
        <taxon>Bacteria</taxon>
        <taxon>Bacillati</taxon>
        <taxon>Actinomycetota</taxon>
        <taxon>Actinomycetes</taxon>
        <taxon>Mycobacteriales</taxon>
        <taxon>Nocardiaceae</taxon>
        <taxon>Nocardia</taxon>
    </lineage>
</organism>
<proteinExistence type="inferred from homology"/>
<keyword evidence="5 7" id="KW-1133">Transmembrane helix</keyword>
<keyword evidence="3" id="KW-1003">Cell membrane</keyword>
<dbReference type="RefSeq" id="WP_101467416.1">
    <property type="nucleotide sequence ID" value="NZ_JBEZZV010000009.1"/>
</dbReference>
<evidence type="ECO:0000313" key="8">
    <source>
        <dbReference type="EMBL" id="PKV81752.1"/>
    </source>
</evidence>
<keyword evidence="4 7" id="KW-0812">Transmembrane</keyword>
<dbReference type="GeneID" id="97472246"/>
<feature type="transmembrane region" description="Helical" evidence="7">
    <location>
        <begin position="121"/>
        <end position="140"/>
    </location>
</feature>
<accession>A0A2N3VJE6</accession>
<dbReference type="OrthoDB" id="5191770at2"/>
<dbReference type="AlphaFoldDB" id="A0A2N3VJE6"/>
<evidence type="ECO:0000256" key="6">
    <source>
        <dbReference type="ARBA" id="ARBA00023136"/>
    </source>
</evidence>
<dbReference type="GO" id="GO:0005886">
    <property type="term" value="C:plasma membrane"/>
    <property type="evidence" value="ECO:0007669"/>
    <property type="project" value="UniProtKB-SubCell"/>
</dbReference>
<sequence length="141" mass="14121">MLADLAADAGAALAYSAVGIVLMAVGFGVVDLLTPGDLRAQIWIERNSNAAILLASNLFGVGIIVAVAIWTSEGKIAEALLSSAIYGVIGLAAMAVAFVLLDALTPGDFRAVVADGEPHPAVWVTASAHVAVALVVAAGLT</sequence>
<feature type="transmembrane region" description="Helical" evidence="7">
    <location>
        <begin position="83"/>
        <end position="101"/>
    </location>
</feature>
<gene>
    <name evidence="8" type="ORF">ATK86_6223</name>
</gene>
<feature type="transmembrane region" description="Helical" evidence="7">
    <location>
        <begin position="50"/>
        <end position="71"/>
    </location>
</feature>
<reference evidence="8 9" key="1">
    <citation type="submission" date="2017-12" db="EMBL/GenBank/DDBJ databases">
        <title>Sequencing the genomes of 1000 Actinobacteria strains.</title>
        <authorList>
            <person name="Klenk H.-P."/>
        </authorList>
    </citation>
    <scope>NUCLEOTIDE SEQUENCE [LARGE SCALE GENOMIC DNA]</scope>
    <source>
        <strain evidence="8 9">DSM 44489</strain>
    </source>
</reference>
<comment type="subcellular location">
    <subcellularLocation>
        <location evidence="1">Cell membrane</location>
        <topology evidence="1">Multi-pass membrane protein</topology>
    </subcellularLocation>
</comment>
<dbReference type="EMBL" id="PJMW01000002">
    <property type="protein sequence ID" value="PKV81752.1"/>
    <property type="molecule type" value="Genomic_DNA"/>
</dbReference>
<keyword evidence="9" id="KW-1185">Reference proteome</keyword>
<feature type="transmembrane region" description="Helical" evidence="7">
    <location>
        <begin position="12"/>
        <end position="30"/>
    </location>
</feature>
<dbReference type="InterPro" id="IPR007140">
    <property type="entry name" value="DUF350"/>
</dbReference>
<keyword evidence="6 7" id="KW-0472">Membrane</keyword>
<dbReference type="Proteomes" id="UP000233766">
    <property type="component" value="Unassembled WGS sequence"/>
</dbReference>
<dbReference type="Pfam" id="PF03994">
    <property type="entry name" value="DUF350"/>
    <property type="match status" value="1"/>
</dbReference>
<protein>
    <submittedName>
        <fullName evidence="8">Uncharacterized membrane protein YjfL (UPF0719 family)</fullName>
    </submittedName>
</protein>
<comment type="similarity">
    <text evidence="2">Belongs to the UPF0719 family.</text>
</comment>
<evidence type="ECO:0000256" key="2">
    <source>
        <dbReference type="ARBA" id="ARBA00005779"/>
    </source>
</evidence>
<evidence type="ECO:0000256" key="4">
    <source>
        <dbReference type="ARBA" id="ARBA00022692"/>
    </source>
</evidence>
<evidence type="ECO:0000256" key="3">
    <source>
        <dbReference type="ARBA" id="ARBA00022475"/>
    </source>
</evidence>
<evidence type="ECO:0000256" key="5">
    <source>
        <dbReference type="ARBA" id="ARBA00022989"/>
    </source>
</evidence>
<evidence type="ECO:0000256" key="7">
    <source>
        <dbReference type="SAM" id="Phobius"/>
    </source>
</evidence>
<comment type="caution">
    <text evidence="8">The sequence shown here is derived from an EMBL/GenBank/DDBJ whole genome shotgun (WGS) entry which is preliminary data.</text>
</comment>